<sequence>MSKLKVFGGLVEHHAFPKPNKRTRVIVAAASRAAARRALAAVGITLSDSELRDYWNETGNERELATALPHEGAVFYAVNLTESEYARFIGTKGQG</sequence>
<evidence type="ECO:0000313" key="2">
    <source>
        <dbReference type="Proteomes" id="UP000057910"/>
    </source>
</evidence>
<dbReference type="RefSeq" id="WP_060040217.1">
    <property type="nucleotide sequence ID" value="NZ_LPAD01000071.1"/>
</dbReference>
<reference evidence="1 2" key="1">
    <citation type="submission" date="2015-11" db="EMBL/GenBank/DDBJ databases">
        <title>Expanding the genomic diversity of Burkholderia species for the development of highly accurate diagnostics.</title>
        <authorList>
            <person name="Sahl J."/>
            <person name="Keim P."/>
            <person name="Wagner D."/>
        </authorList>
    </citation>
    <scope>NUCLEOTIDE SEQUENCE [LARGE SCALE GENOMIC DNA]</scope>
    <source>
        <strain evidence="1 2">MSMB1585WGS</strain>
    </source>
</reference>
<organism evidence="1 2">
    <name type="scientific">Burkholderia ubonensis</name>
    <dbReference type="NCBI Taxonomy" id="101571"/>
    <lineage>
        <taxon>Bacteria</taxon>
        <taxon>Pseudomonadati</taxon>
        <taxon>Pseudomonadota</taxon>
        <taxon>Betaproteobacteria</taxon>
        <taxon>Burkholderiales</taxon>
        <taxon>Burkholderiaceae</taxon>
        <taxon>Burkholderia</taxon>
        <taxon>Burkholderia cepacia complex</taxon>
    </lineage>
</organism>
<proteinExistence type="predicted"/>
<dbReference type="EMBL" id="LPAD01000071">
    <property type="protein sequence ID" value="KVN83413.1"/>
    <property type="molecule type" value="Genomic_DNA"/>
</dbReference>
<name>A0ABD4DZK3_9BURK</name>
<accession>A0ABD4DZK3</accession>
<dbReference type="Proteomes" id="UP000057910">
    <property type="component" value="Unassembled WGS sequence"/>
</dbReference>
<dbReference type="AlphaFoldDB" id="A0ABD4DZK3"/>
<comment type="caution">
    <text evidence="1">The sequence shown here is derived from an EMBL/GenBank/DDBJ whole genome shotgun (WGS) entry which is preliminary data.</text>
</comment>
<gene>
    <name evidence="1" type="ORF">WJ68_15980</name>
</gene>
<evidence type="ECO:0000313" key="1">
    <source>
        <dbReference type="EMBL" id="KVN83413.1"/>
    </source>
</evidence>
<protein>
    <submittedName>
        <fullName evidence="1">Uncharacterized protein</fullName>
    </submittedName>
</protein>